<sequence>MSKAEFPAFRPLPRPTKTNSGRALMALDRQENDTQ</sequence>
<dbReference type="Proteomes" id="UP000005732">
    <property type="component" value="Unassembled WGS sequence"/>
</dbReference>
<feature type="region of interest" description="Disordered" evidence="1">
    <location>
        <begin position="1"/>
        <end position="35"/>
    </location>
</feature>
<evidence type="ECO:0000256" key="1">
    <source>
        <dbReference type="SAM" id="MobiDB-lite"/>
    </source>
</evidence>
<evidence type="ECO:0000313" key="3">
    <source>
        <dbReference type="Proteomes" id="UP000005732"/>
    </source>
</evidence>
<accession>J0W9Q9</accession>
<protein>
    <submittedName>
        <fullName evidence="2">Uncharacterized protein</fullName>
    </submittedName>
</protein>
<gene>
    <name evidence="2" type="ORF">Rleg4DRAFT_3618</name>
</gene>
<name>J0W9Q9_RHILT</name>
<organism evidence="2 3">
    <name type="scientific">Rhizobium leguminosarum bv. trifolii WSM2297</name>
    <dbReference type="NCBI Taxonomy" id="754762"/>
    <lineage>
        <taxon>Bacteria</taxon>
        <taxon>Pseudomonadati</taxon>
        <taxon>Pseudomonadota</taxon>
        <taxon>Alphaproteobacteria</taxon>
        <taxon>Hyphomicrobiales</taxon>
        <taxon>Rhizobiaceae</taxon>
        <taxon>Rhizobium/Agrobacterium group</taxon>
        <taxon>Rhizobium</taxon>
    </lineage>
</organism>
<evidence type="ECO:0000313" key="2">
    <source>
        <dbReference type="EMBL" id="EJC81928.1"/>
    </source>
</evidence>
<proteinExistence type="predicted"/>
<dbReference type="AlphaFoldDB" id="J0W9Q9"/>
<dbReference type="HOGENOM" id="CLU_3366884_0_0_5"/>
<dbReference type="EMBL" id="JH719395">
    <property type="protein sequence ID" value="EJC81928.1"/>
    <property type="molecule type" value="Genomic_DNA"/>
</dbReference>
<reference evidence="2 3" key="1">
    <citation type="submission" date="2012-02" db="EMBL/GenBank/DDBJ databases">
        <title>Improved High-Quality Draft Sequence of Rhizobium leguminosarum bv. trifolii WSM2297.</title>
        <authorList>
            <consortium name="US DOE Joint Genome Institute"/>
            <person name="Lucas S."/>
            <person name="Han J."/>
            <person name="Lapidus A."/>
            <person name="Cheng J.-F."/>
            <person name="Goodwin L."/>
            <person name="Pitluck S."/>
            <person name="Peters L."/>
            <person name="Ovchinnikova G."/>
            <person name="Zhang X."/>
            <person name="Detter J.C."/>
            <person name="Han C."/>
            <person name="Tapia R."/>
            <person name="Land M."/>
            <person name="Hauser L."/>
            <person name="Kyrpides N."/>
            <person name="Ivanova N."/>
            <person name="Pagani I."/>
            <person name="Brau L."/>
            <person name="Yates R."/>
            <person name="O'Hara G."/>
            <person name="Rui T."/>
            <person name="Howieson J."/>
            <person name="Reeve W."/>
            <person name="Woyke T."/>
        </authorList>
    </citation>
    <scope>NUCLEOTIDE SEQUENCE [LARGE SCALE GENOMIC DNA]</scope>
    <source>
        <strain evidence="2 3">WSM2297</strain>
    </source>
</reference>